<evidence type="ECO:0000313" key="2">
    <source>
        <dbReference type="Proteomes" id="UP000495940"/>
    </source>
</evidence>
<dbReference type="SUPFAM" id="SSF50494">
    <property type="entry name" value="Trypsin-like serine proteases"/>
    <property type="match status" value="1"/>
</dbReference>
<proteinExistence type="predicted"/>
<keyword evidence="1" id="KW-0645">Protease</keyword>
<reference evidence="1 2" key="1">
    <citation type="submission" date="2017-06" db="EMBL/GenBank/DDBJ databases">
        <title>Complete Genome Sequence of Streptomyces hawaiiensis NRRL 15010 and insights into acyldepsipeptides biosynthesis.</title>
        <authorList>
            <person name="Mariita R.M."/>
            <person name="Sello J.K."/>
        </authorList>
    </citation>
    <scope>NUCLEOTIDE SEQUENCE [LARGE SCALE GENOMIC DNA]</scope>
    <source>
        <strain evidence="1 2">ATCC 12236</strain>
    </source>
</reference>
<keyword evidence="2" id="KW-1185">Reference proteome</keyword>
<protein>
    <submittedName>
        <fullName evidence="1">Serine protease</fullName>
    </submittedName>
</protein>
<sequence length="447" mass="48512">MRSVMRMGELAADWRVRLRWGGAAGEVRGAGILIDARTVLTCAHVVRDRDAVMWVEFVENPRVEPVAARVADGGWLPDLLDGHGEDLAVLCLDSPRPQARPATLSTQLTAGLAVTVTGYAERFDDGMVLTGTVRGLRGHRVQFDARHRREVVRRGFSGAGAWAVSADGEPVVVGIVVSWRGDLDEPLPQDNVLAYSYLIPVARMAELSPVVRELARPDAWDRDFDERARRWLADPSGPPVKVSVVERGGGRERSLRHLEHLAGYVHRPADASRAELVDRLLGRALAFAPGGYPACREWLLGRGVRPAGDSPYAAEPDITVLVDGVDEARSPARLAALLARLAGCGVRLLLVFHDSGGPGWRDVRDLVLEPGLLAYVDDLLARGKVWEARRAREAGMVDAESLRHAAAATADLLIRREAITALADPAERLLALREFADGLRTAYPGAG</sequence>
<dbReference type="Pfam" id="PF13365">
    <property type="entry name" value="Trypsin_2"/>
    <property type="match status" value="1"/>
</dbReference>
<keyword evidence="1" id="KW-0378">Hydrolase</keyword>
<dbReference type="GO" id="GO:0006508">
    <property type="term" value="P:proteolysis"/>
    <property type="evidence" value="ECO:0007669"/>
    <property type="project" value="UniProtKB-KW"/>
</dbReference>
<name>A0A6G5RN84_9ACTN</name>
<dbReference type="Proteomes" id="UP000495940">
    <property type="component" value="Chromosome"/>
</dbReference>
<dbReference type="InterPro" id="IPR009003">
    <property type="entry name" value="Peptidase_S1_PA"/>
</dbReference>
<dbReference type="KEGG" id="shaw:CEB94_36045"/>
<dbReference type="AlphaFoldDB" id="A0A6G5RN84"/>
<organism evidence="1 2">
    <name type="scientific">Streptomyces hawaiiensis</name>
    <dbReference type="NCBI Taxonomy" id="67305"/>
    <lineage>
        <taxon>Bacteria</taxon>
        <taxon>Bacillati</taxon>
        <taxon>Actinomycetota</taxon>
        <taxon>Actinomycetes</taxon>
        <taxon>Kitasatosporales</taxon>
        <taxon>Streptomycetaceae</taxon>
        <taxon>Streptomyces</taxon>
    </lineage>
</organism>
<dbReference type="GO" id="GO:0008233">
    <property type="term" value="F:peptidase activity"/>
    <property type="evidence" value="ECO:0007669"/>
    <property type="project" value="UniProtKB-KW"/>
</dbReference>
<evidence type="ECO:0000313" key="1">
    <source>
        <dbReference type="EMBL" id="QCD59615.1"/>
    </source>
</evidence>
<dbReference type="EMBL" id="CP021978">
    <property type="protein sequence ID" value="QCD59615.1"/>
    <property type="molecule type" value="Genomic_DNA"/>
</dbReference>
<dbReference type="Gene3D" id="2.40.10.120">
    <property type="match status" value="1"/>
</dbReference>
<accession>A0A6G5RN84</accession>
<gene>
    <name evidence="1" type="ORF">CEB94_36045</name>
</gene>